<comment type="similarity">
    <text evidence="2">Belongs to the major facilitator superfamily.</text>
</comment>
<dbReference type="PROSITE" id="PS50850">
    <property type="entry name" value="MFS"/>
    <property type="match status" value="1"/>
</dbReference>
<evidence type="ECO:0000256" key="2">
    <source>
        <dbReference type="ARBA" id="ARBA00008335"/>
    </source>
</evidence>
<evidence type="ECO:0000313" key="10">
    <source>
        <dbReference type="Proteomes" id="UP000223968"/>
    </source>
</evidence>
<dbReference type="Gene3D" id="1.20.1250.20">
    <property type="entry name" value="MFS general substrate transporter like domains"/>
    <property type="match status" value="1"/>
</dbReference>
<feature type="transmembrane region" description="Helical" evidence="7">
    <location>
        <begin position="92"/>
        <end position="112"/>
    </location>
</feature>
<feature type="transmembrane region" description="Helical" evidence="7">
    <location>
        <begin position="159"/>
        <end position="179"/>
    </location>
</feature>
<feature type="transmembrane region" description="Helical" evidence="7">
    <location>
        <begin position="318"/>
        <end position="342"/>
    </location>
</feature>
<feature type="transmembrane region" description="Helical" evidence="7">
    <location>
        <begin position="132"/>
        <end position="152"/>
    </location>
</feature>
<dbReference type="CDD" id="cd17323">
    <property type="entry name" value="MFS_Tpo1_MDR_like"/>
    <property type="match status" value="1"/>
</dbReference>
<organism evidence="9 10">
    <name type="scientific">Helicocarpus griseus UAMH5409</name>
    <dbReference type="NCBI Taxonomy" id="1447875"/>
    <lineage>
        <taxon>Eukaryota</taxon>
        <taxon>Fungi</taxon>
        <taxon>Dikarya</taxon>
        <taxon>Ascomycota</taxon>
        <taxon>Pezizomycotina</taxon>
        <taxon>Eurotiomycetes</taxon>
        <taxon>Eurotiomycetidae</taxon>
        <taxon>Onygenales</taxon>
        <taxon>Ajellomycetaceae</taxon>
        <taxon>Helicocarpus</taxon>
    </lineage>
</organism>
<feature type="transmembrane region" description="Helical" evidence="7">
    <location>
        <begin position="185"/>
        <end position="207"/>
    </location>
</feature>
<feature type="transmembrane region" description="Helical" evidence="7">
    <location>
        <begin position="403"/>
        <end position="422"/>
    </location>
</feature>
<dbReference type="GO" id="GO:0016020">
    <property type="term" value="C:membrane"/>
    <property type="evidence" value="ECO:0007669"/>
    <property type="project" value="UniProtKB-SubCell"/>
</dbReference>
<dbReference type="STRING" id="1447875.A0A2B7XQF1"/>
<dbReference type="SUPFAM" id="SSF103473">
    <property type="entry name" value="MFS general substrate transporter"/>
    <property type="match status" value="1"/>
</dbReference>
<keyword evidence="5 7" id="KW-0472">Membrane</keyword>
<comment type="caution">
    <text evidence="9">The sequence shown here is derived from an EMBL/GenBank/DDBJ whole genome shotgun (WGS) entry which is preliminary data.</text>
</comment>
<feature type="transmembrane region" description="Helical" evidence="7">
    <location>
        <begin position="428"/>
        <end position="451"/>
    </location>
</feature>
<feature type="domain" description="Major facilitator superfamily (MFS) profile" evidence="8">
    <location>
        <begin position="93"/>
        <end position="522"/>
    </location>
</feature>
<dbReference type="Proteomes" id="UP000223968">
    <property type="component" value="Unassembled WGS sequence"/>
</dbReference>
<dbReference type="InterPro" id="IPR036259">
    <property type="entry name" value="MFS_trans_sf"/>
</dbReference>
<feature type="transmembrane region" description="Helical" evidence="7">
    <location>
        <begin position="362"/>
        <end position="382"/>
    </location>
</feature>
<evidence type="ECO:0000256" key="4">
    <source>
        <dbReference type="ARBA" id="ARBA00022989"/>
    </source>
</evidence>
<feature type="transmembrane region" description="Helical" evidence="7">
    <location>
        <begin position="248"/>
        <end position="272"/>
    </location>
</feature>
<feature type="transmembrane region" description="Helical" evidence="7">
    <location>
        <begin position="219"/>
        <end position="236"/>
    </location>
</feature>
<comment type="subcellular location">
    <subcellularLocation>
        <location evidence="1">Membrane</location>
        <topology evidence="1">Multi-pass membrane protein</topology>
    </subcellularLocation>
</comment>
<dbReference type="FunFam" id="1.20.1250.20:FF:000011">
    <property type="entry name" value="MFS multidrug transporter, putative"/>
    <property type="match status" value="1"/>
</dbReference>
<evidence type="ECO:0000256" key="7">
    <source>
        <dbReference type="SAM" id="Phobius"/>
    </source>
</evidence>
<keyword evidence="4 7" id="KW-1133">Transmembrane helix</keyword>
<dbReference type="EMBL" id="PDNB01000073">
    <property type="protein sequence ID" value="PGH11416.1"/>
    <property type="molecule type" value="Genomic_DNA"/>
</dbReference>
<evidence type="ECO:0000313" key="9">
    <source>
        <dbReference type="EMBL" id="PGH11416.1"/>
    </source>
</evidence>
<dbReference type="GO" id="GO:0022857">
    <property type="term" value="F:transmembrane transporter activity"/>
    <property type="evidence" value="ECO:0007669"/>
    <property type="project" value="InterPro"/>
</dbReference>
<dbReference type="InterPro" id="IPR020846">
    <property type="entry name" value="MFS_dom"/>
</dbReference>
<keyword evidence="10" id="KW-1185">Reference proteome</keyword>
<dbReference type="PANTHER" id="PTHR23502:SF68">
    <property type="entry name" value="MULTIDRUG TRANSPORTER, PUTATIVE (AFU_ORTHOLOGUE AFUA_3G01120)-RELATED"/>
    <property type="match status" value="1"/>
</dbReference>
<evidence type="ECO:0000256" key="6">
    <source>
        <dbReference type="SAM" id="MobiDB-lite"/>
    </source>
</evidence>
<sequence>MTASDRAATIVEPGPDANIKTSRSSSPANRHVPEQTIDLEKGGALPAQDGDGTHSRNLSDTDGEPTDSNKVDWDGENDPLHPFNWSMSKKTAIVLSIALITFLTPLGSSMFAPGTADVMREFKSSNPELASFVVSVYLIGYAFGPLLIAPLSELYGRMYLYHACNVLFVIFNVACALAPNLGALIVFRFLAGSAGSCPLTIGAGSLADMIRQEKRGAAMGAWAIGPLIGPVVGPVAGGYLTEALGWRWTFWVLAIASGAVTINTFIFMTESYHPTLLERKRKRLVKETGNHSLRSVLDSGKTSKEMFMFSIVRPTKMLFLSPIVLLLSVYMAVIYGYIYLLFTTISSVFTGQYKFSQGSAGLAFLGIGVGSILGLAVIGAFSDRILQSLAAKNNGELKPEYRLPLMLPGALSIPIGLFWYGWTAEKGVHYIVPIVGTGFIGAGMILVFMTASTYLVDAFTIHAASAIAANTVLRSIGGAVLPLCGLKMYAALGLGWGNSLLGFIALAMLPIPWAFYAYGERVRTSKRFRVNF</sequence>
<dbReference type="Pfam" id="PF07690">
    <property type="entry name" value="MFS_1"/>
    <property type="match status" value="1"/>
</dbReference>
<keyword evidence="3 7" id="KW-0812">Transmembrane</keyword>
<evidence type="ECO:0000256" key="5">
    <source>
        <dbReference type="ARBA" id="ARBA00023136"/>
    </source>
</evidence>
<feature type="transmembrane region" description="Helical" evidence="7">
    <location>
        <begin position="500"/>
        <end position="519"/>
    </location>
</feature>
<evidence type="ECO:0000256" key="3">
    <source>
        <dbReference type="ARBA" id="ARBA00022692"/>
    </source>
</evidence>
<protein>
    <recommendedName>
        <fullName evidence="8">Major facilitator superfamily (MFS) profile domain-containing protein</fullName>
    </recommendedName>
</protein>
<dbReference type="OrthoDB" id="5296287at2759"/>
<gene>
    <name evidence="9" type="ORF">AJ79_04917</name>
</gene>
<reference evidence="9 10" key="1">
    <citation type="submission" date="2017-10" db="EMBL/GenBank/DDBJ databases">
        <title>Comparative genomics in systemic dimorphic fungi from Ajellomycetaceae.</title>
        <authorList>
            <person name="Munoz J.F."/>
            <person name="Mcewen J.G."/>
            <person name="Clay O.K."/>
            <person name="Cuomo C.A."/>
        </authorList>
    </citation>
    <scope>NUCLEOTIDE SEQUENCE [LARGE SCALE GENOMIC DNA]</scope>
    <source>
        <strain evidence="9 10">UAMH5409</strain>
    </source>
</reference>
<evidence type="ECO:0000256" key="1">
    <source>
        <dbReference type="ARBA" id="ARBA00004141"/>
    </source>
</evidence>
<accession>A0A2B7XQF1</accession>
<feature type="region of interest" description="Disordered" evidence="6">
    <location>
        <begin position="1"/>
        <end position="75"/>
    </location>
</feature>
<proteinExistence type="inferred from homology"/>
<dbReference type="InterPro" id="IPR011701">
    <property type="entry name" value="MFS"/>
</dbReference>
<evidence type="ECO:0000259" key="8">
    <source>
        <dbReference type="PROSITE" id="PS50850"/>
    </source>
</evidence>
<dbReference type="PANTHER" id="PTHR23502">
    <property type="entry name" value="MAJOR FACILITATOR SUPERFAMILY"/>
    <property type="match status" value="1"/>
</dbReference>
<dbReference type="AlphaFoldDB" id="A0A2B7XQF1"/>
<name>A0A2B7XQF1_9EURO</name>
<feature type="compositionally biased region" description="Polar residues" evidence="6">
    <location>
        <begin position="19"/>
        <end position="28"/>
    </location>
</feature>